<dbReference type="OrthoDB" id="1721827at2759"/>
<evidence type="ECO:0000313" key="2">
    <source>
        <dbReference type="Proteomes" id="UP000325577"/>
    </source>
</evidence>
<dbReference type="EMBL" id="CM018041">
    <property type="protein sequence ID" value="KAA8533777.1"/>
    <property type="molecule type" value="Genomic_DNA"/>
</dbReference>
<keyword evidence="2" id="KW-1185">Reference proteome</keyword>
<evidence type="ECO:0000313" key="1">
    <source>
        <dbReference type="EMBL" id="KAA8533777.1"/>
    </source>
</evidence>
<proteinExistence type="predicted"/>
<dbReference type="AlphaFoldDB" id="A0A5J5AWA9"/>
<name>A0A5J5AWA9_9ASTE</name>
<evidence type="ECO:0008006" key="3">
    <source>
        <dbReference type="Google" id="ProtNLM"/>
    </source>
</evidence>
<protein>
    <recommendedName>
        <fullName evidence="3">ATPase AAA-type core domain-containing protein</fullName>
    </recommendedName>
</protein>
<organism evidence="1 2">
    <name type="scientific">Nyssa sinensis</name>
    <dbReference type="NCBI Taxonomy" id="561372"/>
    <lineage>
        <taxon>Eukaryota</taxon>
        <taxon>Viridiplantae</taxon>
        <taxon>Streptophyta</taxon>
        <taxon>Embryophyta</taxon>
        <taxon>Tracheophyta</taxon>
        <taxon>Spermatophyta</taxon>
        <taxon>Magnoliopsida</taxon>
        <taxon>eudicotyledons</taxon>
        <taxon>Gunneridae</taxon>
        <taxon>Pentapetalae</taxon>
        <taxon>asterids</taxon>
        <taxon>Cornales</taxon>
        <taxon>Nyssaceae</taxon>
        <taxon>Nyssa</taxon>
    </lineage>
</organism>
<sequence length="90" mass="9782">MVSFALVAANECKSSPLILFVKDIEKSLVGNPDACAAFEFKLENLPENIVVIASHTQLDNCKEKSHPGGLLFTRFGSNQTALLDLDFPVC</sequence>
<dbReference type="Proteomes" id="UP000325577">
    <property type="component" value="Linkage Group LG18"/>
</dbReference>
<accession>A0A5J5AWA9</accession>
<gene>
    <name evidence="1" type="ORF">F0562_031294</name>
</gene>
<reference evidence="1 2" key="1">
    <citation type="submission" date="2019-09" db="EMBL/GenBank/DDBJ databases">
        <title>A chromosome-level genome assembly of the Chinese tupelo Nyssa sinensis.</title>
        <authorList>
            <person name="Yang X."/>
            <person name="Kang M."/>
            <person name="Yang Y."/>
            <person name="Xiong H."/>
            <person name="Wang M."/>
            <person name="Zhang Z."/>
            <person name="Wang Z."/>
            <person name="Wu H."/>
            <person name="Ma T."/>
            <person name="Liu J."/>
            <person name="Xi Z."/>
        </authorList>
    </citation>
    <scope>NUCLEOTIDE SEQUENCE [LARGE SCALE GENOMIC DNA]</scope>
    <source>
        <strain evidence="1">J267</strain>
        <tissue evidence="1">Leaf</tissue>
    </source>
</reference>